<keyword evidence="1" id="KW-0812">Transmembrane</keyword>
<feature type="transmembrane region" description="Helical" evidence="1">
    <location>
        <begin position="86"/>
        <end position="106"/>
    </location>
</feature>
<feature type="transmembrane region" description="Helical" evidence="1">
    <location>
        <begin position="61"/>
        <end position="79"/>
    </location>
</feature>
<feature type="transmembrane region" description="Helical" evidence="1">
    <location>
        <begin position="36"/>
        <end position="55"/>
    </location>
</feature>
<dbReference type="RefSeq" id="WP_101175900.1">
    <property type="nucleotide sequence ID" value="NZ_PISE01000010.1"/>
</dbReference>
<dbReference type="Proteomes" id="UP000233375">
    <property type="component" value="Unassembled WGS sequence"/>
</dbReference>
<evidence type="ECO:0000313" key="3">
    <source>
        <dbReference type="Proteomes" id="UP000233375"/>
    </source>
</evidence>
<evidence type="ECO:0000256" key="1">
    <source>
        <dbReference type="SAM" id="Phobius"/>
    </source>
</evidence>
<keyword evidence="3" id="KW-1185">Reference proteome</keyword>
<reference evidence="2 3" key="1">
    <citation type="journal article" date="2003" name="Int. J. Syst. Evol. Microbiol.">
        <title>Bacillus nealsonii sp. nov., isolated from a spacecraft-assembly facility, whose spores are gamma-radiation resistant.</title>
        <authorList>
            <person name="Venkateswaran K."/>
            <person name="Kempf M."/>
            <person name="Chen F."/>
            <person name="Satomi M."/>
            <person name="Nicholson W."/>
            <person name="Kern R."/>
        </authorList>
    </citation>
    <scope>NUCLEOTIDE SEQUENCE [LARGE SCALE GENOMIC DNA]</scope>
    <source>
        <strain evidence="2 3">FO-92</strain>
    </source>
</reference>
<name>A0A2N0Z5T5_9BACI</name>
<accession>A0A2N0Z5T5</accession>
<feature type="transmembrane region" description="Helical" evidence="1">
    <location>
        <begin position="153"/>
        <end position="170"/>
    </location>
</feature>
<comment type="caution">
    <text evidence="2">The sequence shown here is derived from an EMBL/GenBank/DDBJ whole genome shotgun (WGS) entry which is preliminary data.</text>
</comment>
<dbReference type="AlphaFoldDB" id="A0A2N0Z5T5"/>
<keyword evidence="1" id="KW-0472">Membrane</keyword>
<dbReference type="EMBL" id="PISE01000010">
    <property type="protein sequence ID" value="PKG24870.1"/>
    <property type="molecule type" value="Genomic_DNA"/>
</dbReference>
<proteinExistence type="predicted"/>
<organism evidence="2 3">
    <name type="scientific">Niallia nealsonii</name>
    <dbReference type="NCBI Taxonomy" id="115979"/>
    <lineage>
        <taxon>Bacteria</taxon>
        <taxon>Bacillati</taxon>
        <taxon>Bacillota</taxon>
        <taxon>Bacilli</taxon>
        <taxon>Bacillales</taxon>
        <taxon>Bacillaceae</taxon>
        <taxon>Niallia</taxon>
    </lineage>
</organism>
<feature type="transmembrane region" description="Helical" evidence="1">
    <location>
        <begin position="6"/>
        <end position="24"/>
    </location>
</feature>
<protein>
    <submittedName>
        <fullName evidence="2">Uncharacterized protein</fullName>
    </submittedName>
</protein>
<dbReference type="OrthoDB" id="2924727at2"/>
<gene>
    <name evidence="2" type="ORF">CWS01_04740</name>
</gene>
<evidence type="ECO:0000313" key="2">
    <source>
        <dbReference type="EMBL" id="PKG24870.1"/>
    </source>
</evidence>
<keyword evidence="1" id="KW-1133">Transmembrane helix</keyword>
<sequence>MLTFSLLMVISYSIYFFLTSRKNFDKTNSTITRCIPMLLGMTGSVTIGLAVALWIPDRLALATVASIVISAIVAILIGLPFGINGIIEAAASSFMGAMMGAMLGVMLASSEVVFMVFAIDFIYLISFYLMLLMKTKESLSKQQIVLKSKKAPFYLAFSFNLFLIGAIALVESIDFDTSQQEKETMTHNHQSH</sequence>
<feature type="transmembrane region" description="Helical" evidence="1">
    <location>
        <begin position="112"/>
        <end position="132"/>
    </location>
</feature>